<comment type="caution">
    <text evidence="1">The sequence shown here is derived from an EMBL/GenBank/DDBJ whole genome shotgun (WGS) entry which is preliminary data.</text>
</comment>
<proteinExistence type="predicted"/>
<keyword evidence="2" id="KW-1185">Reference proteome</keyword>
<reference evidence="2" key="1">
    <citation type="journal article" date="2023" name="Front. Plant Sci.">
        <title>Chromosomal-level genome assembly of Melastoma candidum provides insights into trichome evolution.</title>
        <authorList>
            <person name="Zhong Y."/>
            <person name="Wu W."/>
            <person name="Sun C."/>
            <person name="Zou P."/>
            <person name="Liu Y."/>
            <person name="Dai S."/>
            <person name="Zhou R."/>
        </authorList>
    </citation>
    <scope>NUCLEOTIDE SEQUENCE [LARGE SCALE GENOMIC DNA]</scope>
</reference>
<evidence type="ECO:0000313" key="1">
    <source>
        <dbReference type="EMBL" id="KAI4321848.1"/>
    </source>
</evidence>
<sequence>MTFKGNPFSLTVPEAAFESWLRDSGYLEVLDHRSSSSSSSSALSSATTSPADATLAYSATFFSLSATLFSLFTLNPLSKLTSDDFSRPTPSWTDSFFGSFESYSFPASPSQARLRVHENAKRFARNYATLLILFFSCSLYQMPVALVGVLSSLALWDLFRMGSDKLGLDHRPVFRQLLVRAAQIGTAVLLIWCNVPMALFCALGVSYLVLLLHAALRKLTPSKQPQRRRK</sequence>
<accession>A0ACB9MCY7</accession>
<gene>
    <name evidence="1" type="ORF">MLD38_035181</name>
</gene>
<dbReference type="EMBL" id="CM042889">
    <property type="protein sequence ID" value="KAI4321848.1"/>
    <property type="molecule type" value="Genomic_DNA"/>
</dbReference>
<name>A0ACB9MCY7_9MYRT</name>
<organism evidence="1 2">
    <name type="scientific">Melastoma candidum</name>
    <dbReference type="NCBI Taxonomy" id="119954"/>
    <lineage>
        <taxon>Eukaryota</taxon>
        <taxon>Viridiplantae</taxon>
        <taxon>Streptophyta</taxon>
        <taxon>Embryophyta</taxon>
        <taxon>Tracheophyta</taxon>
        <taxon>Spermatophyta</taxon>
        <taxon>Magnoliopsida</taxon>
        <taxon>eudicotyledons</taxon>
        <taxon>Gunneridae</taxon>
        <taxon>Pentapetalae</taxon>
        <taxon>rosids</taxon>
        <taxon>malvids</taxon>
        <taxon>Myrtales</taxon>
        <taxon>Melastomataceae</taxon>
        <taxon>Melastomatoideae</taxon>
        <taxon>Melastomateae</taxon>
        <taxon>Melastoma</taxon>
    </lineage>
</organism>
<evidence type="ECO:0000313" key="2">
    <source>
        <dbReference type="Proteomes" id="UP001057402"/>
    </source>
</evidence>
<dbReference type="Proteomes" id="UP001057402">
    <property type="component" value="Chromosome 10"/>
</dbReference>
<protein>
    <submittedName>
        <fullName evidence="1">Uncharacterized protein</fullName>
    </submittedName>
</protein>